<dbReference type="PROSITE" id="PS50943">
    <property type="entry name" value="HTH_CROC1"/>
    <property type="match status" value="1"/>
</dbReference>
<dbReference type="AlphaFoldDB" id="A0A7I7TBK3"/>
<name>A0A7I7TBK3_9MYCO</name>
<dbReference type="InterPro" id="IPR011051">
    <property type="entry name" value="RmlC_Cupin_sf"/>
</dbReference>
<dbReference type="CDD" id="cd02209">
    <property type="entry name" value="cupin_XRE_C"/>
    <property type="match status" value="1"/>
</dbReference>
<accession>A0A7I7TBK3</accession>
<organism evidence="3 4">
    <name type="scientific">Mycolicibacterium helvum</name>
    <dbReference type="NCBI Taxonomy" id="1534349"/>
    <lineage>
        <taxon>Bacteria</taxon>
        <taxon>Bacillati</taxon>
        <taxon>Actinomycetota</taxon>
        <taxon>Actinomycetes</taxon>
        <taxon>Mycobacteriales</taxon>
        <taxon>Mycobacteriaceae</taxon>
        <taxon>Mycolicibacterium</taxon>
    </lineage>
</organism>
<dbReference type="InterPro" id="IPR010982">
    <property type="entry name" value="Lambda_DNA-bd_dom_sf"/>
</dbReference>
<dbReference type="RefSeq" id="WP_163749603.1">
    <property type="nucleotide sequence ID" value="NZ_AP022596.1"/>
</dbReference>
<dbReference type="SUPFAM" id="SSF51182">
    <property type="entry name" value="RmlC-like cupins"/>
    <property type="match status" value="1"/>
</dbReference>
<sequence length="204" mass="22268">MTEAQDDPADLESIGARLRSLRTEHGFSIRALAERAEISSSVISEVERGKTEPSISTLKRLAAALGTSITYFFTTASQANGHVIRAASRKAVAFTPNADGDDQRSSIKAQGVHFEVASPDSSEVLEAIYGRYEPGASTGDELYTHEGEEWGMVLSGRFKVTLNDEVHFLDVGDSIWFRSDVPHKIENVAAGVSEYIWVDTPKSF</sequence>
<keyword evidence="1" id="KW-0238">DNA-binding</keyword>
<dbReference type="GO" id="GO:0005829">
    <property type="term" value="C:cytosol"/>
    <property type="evidence" value="ECO:0007669"/>
    <property type="project" value="TreeGrafter"/>
</dbReference>
<feature type="domain" description="HTH cro/C1-type" evidence="2">
    <location>
        <begin position="18"/>
        <end position="72"/>
    </location>
</feature>
<dbReference type="Pfam" id="PF01381">
    <property type="entry name" value="HTH_3"/>
    <property type="match status" value="1"/>
</dbReference>
<dbReference type="InterPro" id="IPR050807">
    <property type="entry name" value="TransReg_Diox_bact_type"/>
</dbReference>
<dbReference type="Gene3D" id="1.10.260.40">
    <property type="entry name" value="lambda repressor-like DNA-binding domains"/>
    <property type="match status" value="1"/>
</dbReference>
<evidence type="ECO:0000259" key="2">
    <source>
        <dbReference type="PROSITE" id="PS50943"/>
    </source>
</evidence>
<dbReference type="InterPro" id="IPR014710">
    <property type="entry name" value="RmlC-like_jellyroll"/>
</dbReference>
<reference evidence="3 4" key="1">
    <citation type="journal article" date="2019" name="Emerg. Microbes Infect.">
        <title>Comprehensive subspecies identification of 175 nontuberculous mycobacteria species based on 7547 genomic profiles.</title>
        <authorList>
            <person name="Matsumoto Y."/>
            <person name="Kinjo T."/>
            <person name="Motooka D."/>
            <person name="Nabeya D."/>
            <person name="Jung N."/>
            <person name="Uechi K."/>
            <person name="Horii T."/>
            <person name="Iida T."/>
            <person name="Fujita J."/>
            <person name="Nakamura S."/>
        </authorList>
    </citation>
    <scope>NUCLEOTIDE SEQUENCE [LARGE SCALE GENOMIC DNA]</scope>
    <source>
        <strain evidence="3 4">JCM 30396</strain>
    </source>
</reference>
<evidence type="ECO:0000256" key="1">
    <source>
        <dbReference type="ARBA" id="ARBA00023125"/>
    </source>
</evidence>
<dbReference type="Proteomes" id="UP000467148">
    <property type="component" value="Chromosome"/>
</dbReference>
<dbReference type="PANTHER" id="PTHR46797:SF2">
    <property type="entry name" value="TRANSCRIPTIONAL REGULATOR"/>
    <property type="match status" value="1"/>
</dbReference>
<evidence type="ECO:0000313" key="3">
    <source>
        <dbReference type="EMBL" id="BBY65536.1"/>
    </source>
</evidence>
<dbReference type="PANTHER" id="PTHR46797">
    <property type="entry name" value="HTH-TYPE TRANSCRIPTIONAL REGULATOR"/>
    <property type="match status" value="1"/>
</dbReference>
<evidence type="ECO:0000313" key="4">
    <source>
        <dbReference type="Proteomes" id="UP000467148"/>
    </source>
</evidence>
<dbReference type="EMBL" id="AP022596">
    <property type="protein sequence ID" value="BBY65536.1"/>
    <property type="molecule type" value="Genomic_DNA"/>
</dbReference>
<dbReference type="GO" id="GO:0003677">
    <property type="term" value="F:DNA binding"/>
    <property type="evidence" value="ECO:0007669"/>
    <property type="project" value="UniProtKB-KW"/>
</dbReference>
<dbReference type="Gene3D" id="2.60.120.10">
    <property type="entry name" value="Jelly Rolls"/>
    <property type="match status" value="1"/>
</dbReference>
<gene>
    <name evidence="3" type="ORF">MHEL_37790</name>
</gene>
<dbReference type="InterPro" id="IPR013096">
    <property type="entry name" value="Cupin_2"/>
</dbReference>
<dbReference type="InterPro" id="IPR001387">
    <property type="entry name" value="Cro/C1-type_HTH"/>
</dbReference>
<dbReference type="CDD" id="cd00093">
    <property type="entry name" value="HTH_XRE"/>
    <property type="match status" value="1"/>
</dbReference>
<keyword evidence="4" id="KW-1185">Reference proteome</keyword>
<proteinExistence type="predicted"/>
<dbReference type="KEGG" id="mhev:MHEL_37790"/>
<dbReference type="GO" id="GO:0003700">
    <property type="term" value="F:DNA-binding transcription factor activity"/>
    <property type="evidence" value="ECO:0007669"/>
    <property type="project" value="TreeGrafter"/>
</dbReference>
<dbReference type="SUPFAM" id="SSF47413">
    <property type="entry name" value="lambda repressor-like DNA-binding domains"/>
    <property type="match status" value="1"/>
</dbReference>
<dbReference type="SMART" id="SM00530">
    <property type="entry name" value="HTH_XRE"/>
    <property type="match status" value="1"/>
</dbReference>
<dbReference type="Pfam" id="PF07883">
    <property type="entry name" value="Cupin_2"/>
    <property type="match status" value="1"/>
</dbReference>
<protein>
    <submittedName>
        <fullName evidence="3">Transcriptional regulator</fullName>
    </submittedName>
</protein>